<evidence type="ECO:0000256" key="1">
    <source>
        <dbReference type="ARBA" id="ARBA00001967"/>
    </source>
</evidence>
<dbReference type="PANTHER" id="PTHR42958">
    <property type="entry name" value="HYDROGENASE-2 LARGE CHAIN"/>
    <property type="match status" value="1"/>
</dbReference>
<feature type="binding site" evidence="7">
    <location>
        <position position="60"/>
    </location>
    <ligand>
        <name>Ni(2+)</name>
        <dbReference type="ChEBI" id="CHEBI:49786"/>
    </ligand>
</feature>
<organism evidence="8 9">
    <name type="scientific">Candidatus Terasakiella magnetica</name>
    <dbReference type="NCBI Taxonomy" id="1867952"/>
    <lineage>
        <taxon>Bacteria</taxon>
        <taxon>Pseudomonadati</taxon>
        <taxon>Pseudomonadota</taxon>
        <taxon>Alphaproteobacteria</taxon>
        <taxon>Rhodospirillales</taxon>
        <taxon>Terasakiellaceae</taxon>
        <taxon>Terasakiella</taxon>
    </lineage>
</organism>
<dbReference type="STRING" id="1867952.MTBPR1_90104"/>
<dbReference type="InterPro" id="IPR050867">
    <property type="entry name" value="NiFe/NiFeSe_hydrgnase_LSU"/>
</dbReference>
<dbReference type="PROSITE" id="PS00507">
    <property type="entry name" value="NI_HGENASE_L_1"/>
    <property type="match status" value="1"/>
</dbReference>
<evidence type="ECO:0000313" key="8">
    <source>
        <dbReference type="EMBL" id="SCA58257.1"/>
    </source>
</evidence>
<feature type="binding site" evidence="7">
    <location>
        <position position="41"/>
    </location>
    <ligand>
        <name>Mg(2+)</name>
        <dbReference type="ChEBI" id="CHEBI:18420"/>
    </ligand>
</feature>
<dbReference type="GO" id="GO:0016151">
    <property type="term" value="F:nickel cation binding"/>
    <property type="evidence" value="ECO:0007669"/>
    <property type="project" value="InterPro"/>
</dbReference>
<keyword evidence="4 7" id="KW-0533">Nickel</keyword>
<dbReference type="Pfam" id="PF00374">
    <property type="entry name" value="NiFeSe_Hases"/>
    <property type="match status" value="2"/>
</dbReference>
<reference evidence="8 9" key="1">
    <citation type="submission" date="2016-07" db="EMBL/GenBank/DDBJ databases">
        <authorList>
            <person name="Lefevre C.T."/>
        </authorList>
    </citation>
    <scope>NUCLEOTIDE SEQUENCE [LARGE SCALE GENOMIC DNA]</scope>
    <source>
        <strain evidence="8">PR1</strain>
    </source>
</reference>
<feature type="binding site" evidence="7">
    <location>
        <position position="63"/>
    </location>
    <ligand>
        <name>Ni(2+)</name>
        <dbReference type="ChEBI" id="CHEBI:49786"/>
    </ligand>
</feature>
<dbReference type="EMBL" id="FLYE01000048">
    <property type="protein sequence ID" value="SCA58257.1"/>
    <property type="molecule type" value="Genomic_DNA"/>
</dbReference>
<comment type="cofactor">
    <cofactor evidence="7">
        <name>Fe cation</name>
        <dbReference type="ChEBI" id="CHEBI:24875"/>
    </cofactor>
</comment>
<dbReference type="RefSeq" id="WP_069190257.1">
    <property type="nucleotide sequence ID" value="NZ_FLYE01000048.1"/>
</dbReference>
<comment type="cofactor">
    <cofactor evidence="1 7">
        <name>Ni(2+)</name>
        <dbReference type="ChEBI" id="CHEBI:49786"/>
    </cofactor>
</comment>
<feature type="binding site" evidence="7">
    <location>
        <position position="63"/>
    </location>
    <ligand>
        <name>Fe cation</name>
        <dbReference type="ChEBI" id="CHEBI:24875"/>
    </ligand>
</feature>
<name>A0A1C3RLU4_9PROT</name>
<dbReference type="InterPro" id="IPR029014">
    <property type="entry name" value="NiFe-Hase_large"/>
</dbReference>
<dbReference type="PANTHER" id="PTHR42958:SF4">
    <property type="entry name" value="HYDROGENASE EXPRESSION_FORMATION PROTEIN HUPK"/>
    <property type="match status" value="1"/>
</dbReference>
<keyword evidence="7" id="KW-0408">Iron</keyword>
<dbReference type="GO" id="GO:0030313">
    <property type="term" value="C:cell envelope"/>
    <property type="evidence" value="ECO:0007669"/>
    <property type="project" value="UniProtKB-SubCell"/>
</dbReference>
<feature type="binding site" evidence="7">
    <location>
        <position position="435"/>
    </location>
    <ligand>
        <name>Mg(2+)</name>
        <dbReference type="ChEBI" id="CHEBI:18420"/>
    </ligand>
</feature>
<evidence type="ECO:0000256" key="5">
    <source>
        <dbReference type="ARBA" id="ARBA00022723"/>
    </source>
</evidence>
<dbReference type="InterPro" id="IPR018194">
    <property type="entry name" value="Ni-dep_hyd_lsu_Ni_BS"/>
</dbReference>
<evidence type="ECO:0000256" key="4">
    <source>
        <dbReference type="ARBA" id="ARBA00022596"/>
    </source>
</evidence>
<dbReference type="OrthoDB" id="9761717at2"/>
<dbReference type="Proteomes" id="UP000231658">
    <property type="component" value="Unassembled WGS sequence"/>
</dbReference>
<sequence>MSRRIAIDLNRVEGDLELDVEIQDGRVVDAWCKGVLYRGFEQILIGRDALDPLAITPRICGICGTAHLYTAVLALENAFNISVPDNGKRIRNVCLLAEEILSDCRQTFLMFTPDLCHEKYAGVEGFDQVVSEFKEISGQAYRDAVKQSKKIVEIVAIFGGQWPHSSYMVPGGVTTPVNTRNLHDALNVLDGYTNWFEKRVIGDDLENWMAMDKAADYLQWCEENPDNIASLFTRFGRLLGLQDYAQGSQNHLSYGYLPDGENNSLLRTGGYIRQGDVDNQQSFDHLKITEDLSHAWFNDELAKPLHPYDGVTQPNYSEGGKAYSWAKAPRYDDQVVQTGALSSLLNSGDGLMRDFAKAEGSNAWLRQFARIRRQAGSLLMVRKLLNDLLAHEHQPFIENQPLGQDGEGFGTIEAARGCLGHWVKIRDGKIAHYQVVTPTAWNASPRDAQERRGHWEESLIGVPIADENDPLEIGHVIRSHDPCLVCTVHVMGNDKRLWFGK</sequence>
<feature type="binding site" evidence="7">
    <location>
        <position position="483"/>
    </location>
    <ligand>
        <name>Ni(2+)</name>
        <dbReference type="ChEBI" id="CHEBI:49786"/>
    </ligand>
</feature>
<evidence type="ECO:0000256" key="6">
    <source>
        <dbReference type="ARBA" id="ARBA00023002"/>
    </source>
</evidence>
<proteinExistence type="inferred from homology"/>
<keyword evidence="9" id="KW-1185">Reference proteome</keyword>
<comment type="subcellular location">
    <subcellularLocation>
        <location evidence="2">Cell envelope</location>
    </subcellularLocation>
</comment>
<dbReference type="InterPro" id="IPR001501">
    <property type="entry name" value="Ni-dep_hyd_lsu"/>
</dbReference>
<feature type="binding site" evidence="7">
    <location>
        <position position="489"/>
    </location>
    <ligand>
        <name>Mg(2+)</name>
        <dbReference type="ChEBI" id="CHEBI:18420"/>
    </ligand>
</feature>
<evidence type="ECO:0000256" key="2">
    <source>
        <dbReference type="ARBA" id="ARBA00004196"/>
    </source>
</evidence>
<keyword evidence="7" id="KW-0460">Magnesium</keyword>
<keyword evidence="6" id="KW-0560">Oxidoreductase</keyword>
<dbReference type="SUPFAM" id="SSF56762">
    <property type="entry name" value="HydB/Nqo4-like"/>
    <property type="match status" value="1"/>
</dbReference>
<dbReference type="Gene3D" id="1.10.645.10">
    <property type="entry name" value="Cytochrome-c3 Hydrogenase, chain B"/>
    <property type="match status" value="1"/>
</dbReference>
<evidence type="ECO:0000256" key="3">
    <source>
        <dbReference type="ARBA" id="ARBA00009292"/>
    </source>
</evidence>
<dbReference type="AlphaFoldDB" id="A0A1C3RLU4"/>
<comment type="similarity">
    <text evidence="3">Belongs to the [NiFe]/[NiFeSe] hydrogenase large subunit family.</text>
</comment>
<dbReference type="GO" id="GO:0008901">
    <property type="term" value="F:ferredoxin hydrogenase activity"/>
    <property type="evidence" value="ECO:0007669"/>
    <property type="project" value="InterPro"/>
</dbReference>
<accession>A0A1C3RLU4</accession>
<evidence type="ECO:0000313" key="9">
    <source>
        <dbReference type="Proteomes" id="UP000231658"/>
    </source>
</evidence>
<gene>
    <name evidence="8" type="ORF">MTBPR1_90104</name>
</gene>
<feature type="binding site" evidence="7">
    <location>
        <position position="486"/>
    </location>
    <ligand>
        <name>Fe cation</name>
        <dbReference type="ChEBI" id="CHEBI:24875"/>
    </ligand>
</feature>
<keyword evidence="5 7" id="KW-0479">Metal-binding</keyword>
<evidence type="ECO:0000256" key="7">
    <source>
        <dbReference type="PIRSR" id="PIRSR601501-1"/>
    </source>
</evidence>
<protein>
    <submittedName>
        <fullName evidence="8">Nickel-dependent hydrogenase, large subunit</fullName>
    </submittedName>
</protein>